<keyword evidence="2" id="KW-1185">Reference proteome</keyword>
<comment type="caution">
    <text evidence="1">The sequence shown here is derived from an EMBL/GenBank/DDBJ whole genome shotgun (WGS) entry which is preliminary data.</text>
</comment>
<name>A0AAV3X2M0_9CYAN</name>
<dbReference type="PANTHER" id="PTHR20883">
    <property type="entry name" value="PHYTANOYL-COA DIOXYGENASE DOMAIN CONTAINING 1"/>
    <property type="match status" value="1"/>
</dbReference>
<dbReference type="GO" id="GO:0016706">
    <property type="term" value="F:2-oxoglutarate-dependent dioxygenase activity"/>
    <property type="evidence" value="ECO:0007669"/>
    <property type="project" value="UniProtKB-ARBA"/>
</dbReference>
<dbReference type="GO" id="GO:0005506">
    <property type="term" value="F:iron ion binding"/>
    <property type="evidence" value="ECO:0007669"/>
    <property type="project" value="UniProtKB-ARBA"/>
</dbReference>
<accession>A0AAV3X2M0</accession>
<sequence>MIEVEVNLPELSSEYPVATEQIQKFQEQGHILLRGVVSQAEIDAYRPYILKAIERNLEENHAIEKLVKGNQENWIYIDNLWRLDDIARRFILASRFGQIAAELLGVDAVRLFRDQTYFKKPGGTDTPWHQDGYFMPLDTEKIITMWLPLVEVTPEMAPMSFVTGSHQGAKYLGTSTPQPAKMQEFAESIIQRGYEITSYGTFAAGDVTFHSGWTLHSAPSNKSDRNREVLVIVYYADGARIAQPKKLDSQAPLQERFAEQMRQQTLNSCFPGLQPGDLAVTPMNPLIYRKNT</sequence>
<gene>
    <name evidence="1" type="primary">phyH_1</name>
    <name evidence="1" type="ORF">MiSe_01280</name>
</gene>
<organism evidence="1 2">
    <name type="scientific">Microseira wollei NIES-4236</name>
    <dbReference type="NCBI Taxonomy" id="2530354"/>
    <lineage>
        <taxon>Bacteria</taxon>
        <taxon>Bacillati</taxon>
        <taxon>Cyanobacteriota</taxon>
        <taxon>Cyanophyceae</taxon>
        <taxon>Oscillatoriophycideae</taxon>
        <taxon>Aerosakkonematales</taxon>
        <taxon>Aerosakkonemataceae</taxon>
        <taxon>Microseira</taxon>
    </lineage>
</organism>
<proteinExistence type="predicted"/>
<dbReference type="Pfam" id="PF05721">
    <property type="entry name" value="PhyH"/>
    <property type="match status" value="1"/>
</dbReference>
<dbReference type="AlphaFoldDB" id="A0AAV3X2M0"/>
<keyword evidence="1" id="KW-0223">Dioxygenase</keyword>
<dbReference type="PANTHER" id="PTHR20883:SF49">
    <property type="entry name" value="PHYTANOYL-COA DIOXYGENASE"/>
    <property type="match status" value="1"/>
</dbReference>
<dbReference type="Proteomes" id="UP001050975">
    <property type="component" value="Unassembled WGS sequence"/>
</dbReference>
<dbReference type="SUPFAM" id="SSF51197">
    <property type="entry name" value="Clavaminate synthase-like"/>
    <property type="match status" value="1"/>
</dbReference>
<dbReference type="Gene3D" id="2.60.120.620">
    <property type="entry name" value="q2cbj1_9rhob like domain"/>
    <property type="match status" value="1"/>
</dbReference>
<keyword evidence="1" id="KW-0560">Oxidoreductase</keyword>
<reference evidence="1" key="1">
    <citation type="submission" date="2019-10" db="EMBL/GenBank/DDBJ databases">
        <title>Draft genome sequece of Microseira wollei NIES-4236.</title>
        <authorList>
            <person name="Yamaguchi H."/>
            <person name="Suzuki S."/>
            <person name="Kawachi M."/>
        </authorList>
    </citation>
    <scope>NUCLEOTIDE SEQUENCE</scope>
    <source>
        <strain evidence="1">NIES-4236</strain>
    </source>
</reference>
<dbReference type="EMBL" id="BLAY01000001">
    <property type="protein sequence ID" value="GET35386.1"/>
    <property type="molecule type" value="Genomic_DNA"/>
</dbReference>
<evidence type="ECO:0000313" key="1">
    <source>
        <dbReference type="EMBL" id="GET35386.1"/>
    </source>
</evidence>
<protein>
    <submittedName>
        <fullName evidence="1">Phytanoyl-CoA dioxygenase (PhyH), putative</fullName>
    </submittedName>
</protein>
<evidence type="ECO:0000313" key="2">
    <source>
        <dbReference type="Proteomes" id="UP001050975"/>
    </source>
</evidence>
<dbReference type="InterPro" id="IPR008775">
    <property type="entry name" value="Phytyl_CoA_dOase-like"/>
</dbReference>